<dbReference type="PANTHER" id="PTHR45138">
    <property type="entry name" value="REGULATORY COMPONENTS OF SENSORY TRANSDUCTION SYSTEM"/>
    <property type="match status" value="1"/>
</dbReference>
<dbReference type="InterPro" id="IPR050469">
    <property type="entry name" value="Diguanylate_Cyclase"/>
</dbReference>
<feature type="domain" description="GGDEF" evidence="1">
    <location>
        <begin position="53"/>
        <end position="189"/>
    </location>
</feature>
<dbReference type="AlphaFoldDB" id="A0A2U3KLP8"/>
<protein>
    <submittedName>
        <fullName evidence="2">Diguanylate cyclase</fullName>
    </submittedName>
</protein>
<dbReference type="GO" id="GO:1902201">
    <property type="term" value="P:negative regulation of bacterial-type flagellum-dependent cell motility"/>
    <property type="evidence" value="ECO:0007669"/>
    <property type="project" value="TreeGrafter"/>
</dbReference>
<dbReference type="InterPro" id="IPR043128">
    <property type="entry name" value="Rev_trsase/Diguanyl_cyclase"/>
</dbReference>
<dbReference type="Pfam" id="PF00990">
    <property type="entry name" value="GGDEF"/>
    <property type="match status" value="1"/>
</dbReference>
<evidence type="ECO:0000259" key="1">
    <source>
        <dbReference type="PROSITE" id="PS50887"/>
    </source>
</evidence>
<dbReference type="InterPro" id="IPR000160">
    <property type="entry name" value="GGDEF_dom"/>
</dbReference>
<dbReference type="InterPro" id="IPR029787">
    <property type="entry name" value="Nucleotide_cyclase"/>
</dbReference>
<dbReference type="SUPFAM" id="SSF55073">
    <property type="entry name" value="Nucleotide cyclase"/>
    <property type="match status" value="1"/>
</dbReference>
<organism evidence="2 3">
    <name type="scientific">Candidatus Desulfosporosinus infrequens</name>
    <dbReference type="NCBI Taxonomy" id="2043169"/>
    <lineage>
        <taxon>Bacteria</taxon>
        <taxon>Bacillati</taxon>
        <taxon>Bacillota</taxon>
        <taxon>Clostridia</taxon>
        <taxon>Eubacteriales</taxon>
        <taxon>Desulfitobacteriaceae</taxon>
        <taxon>Desulfosporosinus</taxon>
    </lineage>
</organism>
<dbReference type="GO" id="GO:0052621">
    <property type="term" value="F:diguanylate cyclase activity"/>
    <property type="evidence" value="ECO:0007669"/>
    <property type="project" value="TreeGrafter"/>
</dbReference>
<dbReference type="Proteomes" id="UP000238916">
    <property type="component" value="Unassembled WGS sequence"/>
</dbReference>
<dbReference type="PANTHER" id="PTHR45138:SF9">
    <property type="entry name" value="DIGUANYLATE CYCLASE DGCM-RELATED"/>
    <property type="match status" value="1"/>
</dbReference>
<accession>A0A2U3KLP8</accession>
<dbReference type="SMART" id="SM00267">
    <property type="entry name" value="GGDEF"/>
    <property type="match status" value="1"/>
</dbReference>
<dbReference type="CDD" id="cd01949">
    <property type="entry name" value="GGDEF"/>
    <property type="match status" value="1"/>
</dbReference>
<dbReference type="NCBIfam" id="TIGR00254">
    <property type="entry name" value="GGDEF"/>
    <property type="match status" value="1"/>
</dbReference>
<reference evidence="3" key="1">
    <citation type="submission" date="2018-02" db="EMBL/GenBank/DDBJ databases">
        <authorList>
            <person name="Hausmann B."/>
        </authorList>
    </citation>
    <scope>NUCLEOTIDE SEQUENCE [LARGE SCALE GENOMIC DNA]</scope>
    <source>
        <strain evidence="3">Peat soil MAG SbF1</strain>
    </source>
</reference>
<name>A0A2U3KLP8_9FIRM</name>
<dbReference type="PROSITE" id="PS50887">
    <property type="entry name" value="GGDEF"/>
    <property type="match status" value="1"/>
</dbReference>
<dbReference type="GO" id="GO:0043709">
    <property type="term" value="P:cell adhesion involved in single-species biofilm formation"/>
    <property type="evidence" value="ECO:0007669"/>
    <property type="project" value="TreeGrafter"/>
</dbReference>
<dbReference type="EMBL" id="OMOF01000141">
    <property type="protein sequence ID" value="SPF40555.1"/>
    <property type="molecule type" value="Genomic_DNA"/>
</dbReference>
<evidence type="ECO:0000313" key="3">
    <source>
        <dbReference type="Proteomes" id="UP000238916"/>
    </source>
</evidence>
<dbReference type="GO" id="GO:0005886">
    <property type="term" value="C:plasma membrane"/>
    <property type="evidence" value="ECO:0007669"/>
    <property type="project" value="TreeGrafter"/>
</dbReference>
<gene>
    <name evidence="2" type="ORF">SBF1_2250011</name>
</gene>
<proteinExistence type="predicted"/>
<sequence>MEAVLVQEEGRLSGILPRNLLEIQLGSHIDLLTGLYRSDYIYYHGVRLLEDKQEISIVFFDINNFGVIDKTYGHTVGDIILIEVSRLLRENTPSEAFLCRFGGDEFAVLLPAYLDEGAALAYRLTDIVGQHSFSHDIDVSVSAGVTGGRRHEERDDDPWSTMEQLITIASLRSTEAKKSNATLITVGNQPINEIA</sequence>
<dbReference type="Gene3D" id="3.30.70.270">
    <property type="match status" value="1"/>
</dbReference>
<evidence type="ECO:0000313" key="2">
    <source>
        <dbReference type="EMBL" id="SPF40555.1"/>
    </source>
</evidence>